<keyword evidence="3" id="KW-1185">Reference proteome</keyword>
<feature type="region of interest" description="Disordered" evidence="1">
    <location>
        <begin position="34"/>
        <end position="74"/>
    </location>
</feature>
<reference evidence="2 3" key="1">
    <citation type="journal article" date="2016" name="Mol. Biol. Evol.">
        <title>Comparative Genomics of Early-Diverging Mushroom-Forming Fungi Provides Insights into the Origins of Lignocellulose Decay Capabilities.</title>
        <authorList>
            <person name="Nagy L.G."/>
            <person name="Riley R."/>
            <person name="Tritt A."/>
            <person name="Adam C."/>
            <person name="Daum C."/>
            <person name="Floudas D."/>
            <person name="Sun H."/>
            <person name="Yadav J.S."/>
            <person name="Pangilinan J."/>
            <person name="Larsson K.H."/>
            <person name="Matsuura K."/>
            <person name="Barry K."/>
            <person name="Labutti K."/>
            <person name="Kuo R."/>
            <person name="Ohm R.A."/>
            <person name="Bhattacharya S.S."/>
            <person name="Shirouzu T."/>
            <person name="Yoshinaga Y."/>
            <person name="Martin F.M."/>
            <person name="Grigoriev I.V."/>
            <person name="Hibbett D.S."/>
        </authorList>
    </citation>
    <scope>NUCLEOTIDE SEQUENCE [LARGE SCALE GENOMIC DNA]</scope>
    <source>
        <strain evidence="2 3">HHB12029</strain>
    </source>
</reference>
<feature type="region of interest" description="Disordered" evidence="1">
    <location>
        <begin position="1"/>
        <end position="21"/>
    </location>
</feature>
<evidence type="ECO:0000256" key="1">
    <source>
        <dbReference type="SAM" id="MobiDB-lite"/>
    </source>
</evidence>
<dbReference type="AlphaFoldDB" id="A0A165NBZ6"/>
<feature type="compositionally biased region" description="Gly residues" evidence="1">
    <location>
        <begin position="65"/>
        <end position="74"/>
    </location>
</feature>
<gene>
    <name evidence="2" type="ORF">EXIGLDRAFT_761610</name>
</gene>
<feature type="compositionally biased region" description="Polar residues" evidence="1">
    <location>
        <begin position="34"/>
        <end position="48"/>
    </location>
</feature>
<protein>
    <submittedName>
        <fullName evidence="2">Uncharacterized protein</fullName>
    </submittedName>
</protein>
<dbReference type="Proteomes" id="UP000077266">
    <property type="component" value="Unassembled WGS sequence"/>
</dbReference>
<sequence length="74" mass="7607">MTDRTAQLKHLVHDSAEGDMGTSTALWSADYASQTTQISHSNTASTAYGSDSKVKTSSTSHSGSSNGGQGSAKK</sequence>
<proteinExistence type="predicted"/>
<dbReference type="EMBL" id="KV425900">
    <property type="protein sequence ID" value="KZW00526.1"/>
    <property type="molecule type" value="Genomic_DNA"/>
</dbReference>
<evidence type="ECO:0000313" key="3">
    <source>
        <dbReference type="Proteomes" id="UP000077266"/>
    </source>
</evidence>
<accession>A0A165NBZ6</accession>
<organism evidence="2 3">
    <name type="scientific">Exidia glandulosa HHB12029</name>
    <dbReference type="NCBI Taxonomy" id="1314781"/>
    <lineage>
        <taxon>Eukaryota</taxon>
        <taxon>Fungi</taxon>
        <taxon>Dikarya</taxon>
        <taxon>Basidiomycota</taxon>
        <taxon>Agaricomycotina</taxon>
        <taxon>Agaricomycetes</taxon>
        <taxon>Auriculariales</taxon>
        <taxon>Exidiaceae</taxon>
        <taxon>Exidia</taxon>
    </lineage>
</organism>
<name>A0A165NBZ6_EXIGL</name>
<evidence type="ECO:0000313" key="2">
    <source>
        <dbReference type="EMBL" id="KZW00526.1"/>
    </source>
</evidence>
<feature type="compositionally biased region" description="Low complexity" evidence="1">
    <location>
        <begin position="49"/>
        <end position="64"/>
    </location>
</feature>
<dbReference type="InParanoid" id="A0A165NBZ6"/>